<sequence>MSRIDFTALKALDRQDPLAPVRQQFVIPEDTIYLDGNSLGLLTHATQQRLAEVTSQQWGQDVISSWNQHNWVHLPATVGDKIGQLIGAEAGQVICCDSISVNLFKALSAAFSLLDARGEPRTERHQVLSTADNFPTDLYMVQGLQQLVGSQQCELVLADEAELLSDLSQHITKQTAVVLLTEVNFRSGRRLPMADIIAHAHAMGALVIVDLAHSAGAVPVELDSWRADFAVGCTYKYLNGGPGAPAFVYVAKRHLADITQPLSGWFGHSQPFAFDAKFSAAAGIEKMLSGTPSIIAMSAVDAALEVFESVDMNQLRTKSVQLSEVFLELLEQAELAEQFDCISPAESAQRGSQLSFAHPQAYAICQALIERNVIADFRAPNYLRIGFTPLYTSFEELGKAVQQLQDIMQTQAYLDPRFQARQAVT</sequence>
<dbReference type="PANTHER" id="PTHR14084">
    <property type="entry name" value="KYNURENINASE"/>
    <property type="match status" value="1"/>
</dbReference>
<evidence type="ECO:0000256" key="1">
    <source>
        <dbReference type="ARBA" id="ARBA00022642"/>
    </source>
</evidence>
<dbReference type="EMBL" id="CADCXY010000005">
    <property type="protein sequence ID" value="CAB0151602.1"/>
    <property type="molecule type" value="Genomic_DNA"/>
</dbReference>
<feature type="binding site" evidence="4">
    <location>
        <position position="235"/>
    </location>
    <ligand>
        <name>pyridoxal 5'-phosphate</name>
        <dbReference type="ChEBI" id="CHEBI:597326"/>
    </ligand>
</feature>
<dbReference type="Gene3D" id="3.40.640.10">
    <property type="entry name" value="Type I PLP-dependent aspartate aminotransferase-like (Major domain)"/>
    <property type="match status" value="1"/>
</dbReference>
<feature type="binding site" evidence="4">
    <location>
        <begin position="134"/>
        <end position="137"/>
    </location>
    <ligand>
        <name>pyridoxal 5'-phosphate</name>
        <dbReference type="ChEBI" id="CHEBI:597326"/>
    </ligand>
</feature>
<dbReference type="GO" id="GO:0030170">
    <property type="term" value="F:pyridoxal phosphate binding"/>
    <property type="evidence" value="ECO:0007669"/>
    <property type="project" value="UniProtKB-UniRule"/>
</dbReference>
<feature type="modified residue" description="N6-(pyridoxal phosphate)lysine" evidence="4">
    <location>
        <position position="236"/>
    </location>
</feature>
<dbReference type="AlphaFoldDB" id="A0A6S6WPR1"/>
<comment type="catalytic activity">
    <reaction evidence="6">
        <text>3-hydroxy-L-kynurenine + H2O = 3-hydroxyanthranilate + L-alanine + H(+)</text>
        <dbReference type="Rhea" id="RHEA:25143"/>
        <dbReference type="ChEBI" id="CHEBI:15377"/>
        <dbReference type="ChEBI" id="CHEBI:15378"/>
        <dbReference type="ChEBI" id="CHEBI:36559"/>
        <dbReference type="ChEBI" id="CHEBI:57972"/>
        <dbReference type="ChEBI" id="CHEBI:58125"/>
        <dbReference type="EC" id="3.7.1.3"/>
    </reaction>
</comment>
<dbReference type="EC" id="3.7.1.3" evidence="4 5"/>
<feature type="binding site" evidence="4">
    <location>
        <position position="213"/>
    </location>
    <ligand>
        <name>pyridoxal 5'-phosphate</name>
        <dbReference type="ChEBI" id="CHEBI:597326"/>
    </ligand>
</feature>
<evidence type="ECO:0000256" key="3">
    <source>
        <dbReference type="ARBA" id="ARBA00022898"/>
    </source>
</evidence>
<keyword evidence="3 4" id="KW-0663">Pyridoxal phosphate</keyword>
<comment type="similarity">
    <text evidence="4 6">Belongs to the kynureninase family.</text>
</comment>
<evidence type="ECO:0000256" key="5">
    <source>
        <dbReference type="NCBIfam" id="TIGR01814"/>
    </source>
</evidence>
<dbReference type="InterPro" id="IPR015424">
    <property type="entry name" value="PyrdxlP-dep_Trfase"/>
</dbReference>
<proteinExistence type="inferred from homology"/>
<evidence type="ECO:0000313" key="7">
    <source>
        <dbReference type="EMBL" id="CAB0151602.1"/>
    </source>
</evidence>
<dbReference type="Proteomes" id="UP000481517">
    <property type="component" value="Unassembled WGS sequence"/>
</dbReference>
<evidence type="ECO:0000313" key="8">
    <source>
        <dbReference type="Proteomes" id="UP000481517"/>
    </source>
</evidence>
<dbReference type="Gene3D" id="3.90.1150.10">
    <property type="entry name" value="Aspartate Aminotransferase, domain 1"/>
    <property type="match status" value="1"/>
</dbReference>
<dbReference type="GO" id="GO:0009435">
    <property type="term" value="P:NAD+ biosynthetic process"/>
    <property type="evidence" value="ECO:0007669"/>
    <property type="project" value="UniProtKB-UniRule"/>
</dbReference>
<name>A0A6S6WPR1_9GAMM</name>
<feature type="binding site" evidence="4">
    <location>
        <position position="99"/>
    </location>
    <ligand>
        <name>pyridoxal 5'-phosphate</name>
        <dbReference type="ChEBI" id="CHEBI:597326"/>
    </ligand>
</feature>
<feature type="binding site" evidence="4">
    <location>
        <position position="291"/>
    </location>
    <ligand>
        <name>pyridoxal 5'-phosphate</name>
        <dbReference type="ChEBI" id="CHEBI:597326"/>
    </ligand>
</feature>
<dbReference type="GO" id="GO:0030429">
    <property type="term" value="F:kynureninase activity"/>
    <property type="evidence" value="ECO:0007669"/>
    <property type="project" value="UniProtKB-UniRule"/>
</dbReference>
<keyword evidence="8" id="KW-1185">Reference proteome</keyword>
<comment type="pathway">
    <text evidence="4 6">Cofactor biosynthesis; NAD(+) biosynthesis; quinolinate from L-kynurenine: step 2/3.</text>
</comment>
<dbReference type="InterPro" id="IPR010111">
    <property type="entry name" value="Kynureninase"/>
</dbReference>
<reference evidence="7 8" key="1">
    <citation type="submission" date="2020-02" db="EMBL/GenBank/DDBJ databases">
        <authorList>
            <person name="Rodrigo-Torres L."/>
            <person name="Arahal R. D."/>
            <person name="Lucena T."/>
        </authorList>
    </citation>
    <scope>NUCLEOTIDE SEQUENCE [LARGE SCALE GENOMIC DNA]</scope>
    <source>
        <strain evidence="7 8">CECT 9734</strain>
    </source>
</reference>
<feature type="binding site" evidence="4">
    <location>
        <position position="100"/>
    </location>
    <ligand>
        <name>pyridoxal 5'-phosphate</name>
        <dbReference type="ChEBI" id="CHEBI:597326"/>
    </ligand>
</feature>
<feature type="binding site" evidence="4">
    <location>
        <position position="265"/>
    </location>
    <ligand>
        <name>pyridoxal 5'-phosphate</name>
        <dbReference type="ChEBI" id="CHEBI:597326"/>
    </ligand>
</feature>
<dbReference type="InterPro" id="IPR015422">
    <property type="entry name" value="PyrdxlP-dep_Trfase_small"/>
</dbReference>
<comment type="cofactor">
    <cofactor evidence="4 6">
        <name>pyridoxal 5'-phosphate</name>
        <dbReference type="ChEBI" id="CHEBI:597326"/>
    </cofactor>
</comment>
<dbReference type="PANTHER" id="PTHR14084:SF0">
    <property type="entry name" value="KYNURENINASE"/>
    <property type="match status" value="1"/>
</dbReference>
<evidence type="ECO:0000256" key="4">
    <source>
        <dbReference type="HAMAP-Rule" id="MF_01970"/>
    </source>
</evidence>
<dbReference type="InterPro" id="IPR015421">
    <property type="entry name" value="PyrdxlP-dep_Trfase_major"/>
</dbReference>
<dbReference type="SUPFAM" id="SSF53383">
    <property type="entry name" value="PLP-dependent transferases"/>
    <property type="match status" value="1"/>
</dbReference>
<dbReference type="GO" id="GO:0043420">
    <property type="term" value="P:anthranilate metabolic process"/>
    <property type="evidence" value="ECO:0007669"/>
    <property type="project" value="TreeGrafter"/>
</dbReference>
<dbReference type="GO" id="GO:0005737">
    <property type="term" value="C:cytoplasm"/>
    <property type="evidence" value="ECO:0007669"/>
    <property type="project" value="UniProtKB-UniRule"/>
</dbReference>
<dbReference type="UniPathway" id="UPA00334">
    <property type="reaction ID" value="UER00455"/>
</dbReference>
<dbReference type="GO" id="GO:0019441">
    <property type="term" value="P:L-tryptophan catabolic process to kynurenine"/>
    <property type="evidence" value="ECO:0007669"/>
    <property type="project" value="TreeGrafter"/>
</dbReference>
<dbReference type="UniPathway" id="UPA00253">
    <property type="reaction ID" value="UER00329"/>
</dbReference>
<dbReference type="GO" id="GO:0019805">
    <property type="term" value="P:quinolinate biosynthetic process"/>
    <property type="evidence" value="ECO:0007669"/>
    <property type="project" value="UniProtKB-UniRule"/>
</dbReference>
<dbReference type="NCBIfam" id="TIGR01814">
    <property type="entry name" value="kynureninase"/>
    <property type="match status" value="1"/>
</dbReference>
<dbReference type="GO" id="GO:0097053">
    <property type="term" value="P:L-kynurenine catabolic process"/>
    <property type="evidence" value="ECO:0007669"/>
    <property type="project" value="UniProtKB-UniRule"/>
</dbReference>
<feature type="binding site" evidence="4">
    <location>
        <position position="210"/>
    </location>
    <ligand>
        <name>pyridoxal 5'-phosphate</name>
        <dbReference type="ChEBI" id="CHEBI:597326"/>
    </ligand>
</feature>
<protein>
    <recommendedName>
        <fullName evidence="4 5">Kynureninase</fullName>
        <ecNumber evidence="4 5">3.7.1.3</ecNumber>
    </recommendedName>
    <alternativeName>
        <fullName evidence="4">L-kynurenine hydrolase</fullName>
    </alternativeName>
</protein>
<comment type="function">
    <text evidence="4 6">Catalyzes the cleavage of L-kynurenine (L-Kyn) and L-3-hydroxykynurenine (L-3OHKyn) into anthranilic acid (AA) and 3-hydroxyanthranilic acid (3-OHAA), respectively.</text>
</comment>
<organism evidence="7 8">
    <name type="scientific">Pseudidiomarina piscicola</name>
    <dbReference type="NCBI Taxonomy" id="2614830"/>
    <lineage>
        <taxon>Bacteria</taxon>
        <taxon>Pseudomonadati</taxon>
        <taxon>Pseudomonadota</taxon>
        <taxon>Gammaproteobacteria</taxon>
        <taxon>Alteromonadales</taxon>
        <taxon>Idiomarinaceae</taxon>
        <taxon>Pseudidiomarina</taxon>
    </lineage>
</organism>
<dbReference type="Pfam" id="PF22580">
    <property type="entry name" value="KYNU_C"/>
    <property type="match status" value="1"/>
</dbReference>
<accession>A0A6S6WPR1</accession>
<evidence type="ECO:0000256" key="6">
    <source>
        <dbReference type="PIRNR" id="PIRNR038800"/>
    </source>
</evidence>
<dbReference type="PIRSF" id="PIRSF038800">
    <property type="entry name" value="KYNU"/>
    <property type="match status" value="1"/>
</dbReference>
<gene>
    <name evidence="4 7" type="primary">kynU</name>
    <name evidence="7" type="ORF">PSI9734_01976</name>
</gene>
<keyword evidence="1 4" id="KW-0662">Pyridine nucleotide biosynthesis</keyword>
<evidence type="ECO:0000256" key="2">
    <source>
        <dbReference type="ARBA" id="ARBA00022801"/>
    </source>
</evidence>
<feature type="binding site" evidence="4">
    <location>
        <position position="181"/>
    </location>
    <ligand>
        <name>pyridoxal 5'-phosphate</name>
        <dbReference type="ChEBI" id="CHEBI:597326"/>
    </ligand>
</feature>
<dbReference type="HAMAP" id="MF_01970">
    <property type="entry name" value="Kynureninase"/>
    <property type="match status" value="1"/>
</dbReference>
<comment type="catalytic activity">
    <reaction evidence="4 6">
        <text>L-kynurenine + H2O = anthranilate + L-alanine + H(+)</text>
        <dbReference type="Rhea" id="RHEA:16813"/>
        <dbReference type="ChEBI" id="CHEBI:15377"/>
        <dbReference type="ChEBI" id="CHEBI:15378"/>
        <dbReference type="ChEBI" id="CHEBI:16567"/>
        <dbReference type="ChEBI" id="CHEBI:57959"/>
        <dbReference type="ChEBI" id="CHEBI:57972"/>
        <dbReference type="EC" id="3.7.1.3"/>
    </reaction>
</comment>
<keyword evidence="2 4" id="KW-0378">Hydrolase</keyword>
<comment type="pathway">
    <text evidence="4 6">Amino-acid degradation; L-kynurenine degradation; L-alanine and anthranilate from L-kynurenine: step 1/1.</text>
</comment>
<comment type="subunit">
    <text evidence="4 6">Homodimer.</text>
</comment>